<dbReference type="Proteomes" id="UP001515480">
    <property type="component" value="Unassembled WGS sequence"/>
</dbReference>
<keyword evidence="3" id="KW-1185">Reference proteome</keyword>
<comment type="caution">
    <text evidence="2">The sequence shown here is derived from an EMBL/GenBank/DDBJ whole genome shotgun (WGS) entry which is preliminary data.</text>
</comment>
<organism evidence="2 3">
    <name type="scientific">Prymnesium parvum</name>
    <name type="common">Toxic golden alga</name>
    <dbReference type="NCBI Taxonomy" id="97485"/>
    <lineage>
        <taxon>Eukaryota</taxon>
        <taxon>Haptista</taxon>
        <taxon>Haptophyta</taxon>
        <taxon>Prymnesiophyceae</taxon>
        <taxon>Prymnesiales</taxon>
        <taxon>Prymnesiaceae</taxon>
        <taxon>Prymnesium</taxon>
    </lineage>
</organism>
<protein>
    <submittedName>
        <fullName evidence="2">Uncharacterized protein</fullName>
    </submittedName>
</protein>
<evidence type="ECO:0000313" key="3">
    <source>
        <dbReference type="Proteomes" id="UP001515480"/>
    </source>
</evidence>
<name>A0AB34JGP0_PRYPA</name>
<gene>
    <name evidence="2" type="ORF">AB1Y20_022019</name>
</gene>
<reference evidence="2 3" key="1">
    <citation type="journal article" date="2024" name="Science">
        <title>Giant polyketide synthase enzymes in the biosynthesis of giant marine polyether toxins.</title>
        <authorList>
            <person name="Fallon T.R."/>
            <person name="Shende V.V."/>
            <person name="Wierzbicki I.H."/>
            <person name="Pendleton A.L."/>
            <person name="Watervoot N.F."/>
            <person name="Auber R.P."/>
            <person name="Gonzalez D.J."/>
            <person name="Wisecaver J.H."/>
            <person name="Moore B.S."/>
        </authorList>
    </citation>
    <scope>NUCLEOTIDE SEQUENCE [LARGE SCALE GENOMIC DNA]</scope>
    <source>
        <strain evidence="2 3">12B1</strain>
    </source>
</reference>
<dbReference type="InterPro" id="IPR021373">
    <property type="entry name" value="DUF2993"/>
</dbReference>
<proteinExistence type="predicted"/>
<feature type="chain" id="PRO_5044303724" evidence="1">
    <location>
        <begin position="21"/>
        <end position="266"/>
    </location>
</feature>
<evidence type="ECO:0000313" key="2">
    <source>
        <dbReference type="EMBL" id="KAL1520437.1"/>
    </source>
</evidence>
<dbReference type="Pfam" id="PF11209">
    <property type="entry name" value="LmeA"/>
    <property type="match status" value="1"/>
</dbReference>
<feature type="signal peptide" evidence="1">
    <location>
        <begin position="1"/>
        <end position="20"/>
    </location>
</feature>
<accession>A0AB34JGP0</accession>
<sequence length="266" mass="29322">MMVLLATLPLPLLLPPPTQPTRLIAHAAELVLRSKLRECGAVAVHVDGRPSDLLQGRVFGVRVAGRSWCTPQRLSCRSLEVEVGRTSLDLPQLVQTARIQLREPALGAARVLFSPRDWDNFLHHPLLVDALRRRRRRAAAGEWEFVRGASFDRAAGCVRFHARCGGRAVVCVLSQPAGRVKVKCSLAEEEGARVSGSELEAMAAGLEEFFTGLRMDLDGCLLSFRSMAIVREPPRALRETRSTPGLLLELTLDVRVERFPSPALNI</sequence>
<evidence type="ECO:0000256" key="1">
    <source>
        <dbReference type="SAM" id="SignalP"/>
    </source>
</evidence>
<keyword evidence="1" id="KW-0732">Signal</keyword>
<dbReference type="AlphaFoldDB" id="A0AB34JGP0"/>
<dbReference type="EMBL" id="JBGBPQ010000008">
    <property type="protein sequence ID" value="KAL1520437.1"/>
    <property type="molecule type" value="Genomic_DNA"/>
</dbReference>